<evidence type="ECO:0000313" key="1">
    <source>
        <dbReference type="EMBL" id="KAK6940530.1"/>
    </source>
</evidence>
<comment type="caution">
    <text evidence="1">The sequence shown here is derived from an EMBL/GenBank/DDBJ whole genome shotgun (WGS) entry which is preliminary data.</text>
</comment>
<reference evidence="1 2" key="1">
    <citation type="submission" date="2023-12" db="EMBL/GenBank/DDBJ databases">
        <title>A high-quality genome assembly for Dillenia turbinata (Dilleniales).</title>
        <authorList>
            <person name="Chanderbali A."/>
        </authorList>
    </citation>
    <scope>NUCLEOTIDE SEQUENCE [LARGE SCALE GENOMIC DNA]</scope>
    <source>
        <strain evidence="1">LSX21</strain>
        <tissue evidence="1">Leaf</tissue>
    </source>
</reference>
<gene>
    <name evidence="1" type="ORF">RJ641_030061</name>
</gene>
<sequence length="106" mass="12136">MEIKFNIPKPSTPKPVESVLRNALVGALKHPTTRHAMKTATNVALNVCVFHRVLQAIRRNVHATITGRPRKEDPSALDHTNLQFRFDSKVSEKRIRLSRCLREIFI</sequence>
<dbReference type="AlphaFoldDB" id="A0AAN8ZNN8"/>
<dbReference type="Proteomes" id="UP001370490">
    <property type="component" value="Unassembled WGS sequence"/>
</dbReference>
<name>A0AAN8ZNN8_9MAGN</name>
<dbReference type="EMBL" id="JBAMMX010000005">
    <property type="protein sequence ID" value="KAK6940530.1"/>
    <property type="molecule type" value="Genomic_DNA"/>
</dbReference>
<organism evidence="1 2">
    <name type="scientific">Dillenia turbinata</name>
    <dbReference type="NCBI Taxonomy" id="194707"/>
    <lineage>
        <taxon>Eukaryota</taxon>
        <taxon>Viridiplantae</taxon>
        <taxon>Streptophyta</taxon>
        <taxon>Embryophyta</taxon>
        <taxon>Tracheophyta</taxon>
        <taxon>Spermatophyta</taxon>
        <taxon>Magnoliopsida</taxon>
        <taxon>eudicotyledons</taxon>
        <taxon>Gunneridae</taxon>
        <taxon>Pentapetalae</taxon>
        <taxon>Dilleniales</taxon>
        <taxon>Dilleniaceae</taxon>
        <taxon>Dillenia</taxon>
    </lineage>
</organism>
<keyword evidence="2" id="KW-1185">Reference proteome</keyword>
<accession>A0AAN8ZNN8</accession>
<protein>
    <submittedName>
        <fullName evidence="1">Uncharacterized protein</fullName>
    </submittedName>
</protein>
<evidence type="ECO:0000313" key="2">
    <source>
        <dbReference type="Proteomes" id="UP001370490"/>
    </source>
</evidence>
<proteinExistence type="predicted"/>